<dbReference type="InterPro" id="IPR035948">
    <property type="entry name" value="YwqG-like_sf"/>
</dbReference>
<reference evidence="6 7" key="1">
    <citation type="journal article" date="2019" name="Nat. Med.">
        <title>A library of human gut bacterial isolates paired with longitudinal multiomics data enables mechanistic microbiome research.</title>
        <authorList>
            <person name="Poyet M."/>
            <person name="Groussin M."/>
            <person name="Gibbons S.M."/>
            <person name="Avila-Pacheco J."/>
            <person name="Jiang X."/>
            <person name="Kearney S.M."/>
            <person name="Perrotta A.R."/>
            <person name="Berdy B."/>
            <person name="Zhao S."/>
            <person name="Lieberman T.D."/>
            <person name="Swanson P.K."/>
            <person name="Smith M."/>
            <person name="Roesemann S."/>
            <person name="Alexander J.E."/>
            <person name="Rich S.A."/>
            <person name="Livny J."/>
            <person name="Vlamakis H."/>
            <person name="Clish C."/>
            <person name="Bullock K."/>
            <person name="Deik A."/>
            <person name="Scott J."/>
            <person name="Pierce K.A."/>
            <person name="Xavier R.J."/>
            <person name="Alm E.J."/>
        </authorList>
    </citation>
    <scope>NUCLEOTIDE SEQUENCE [LARGE SCALE GENOMIC DNA]</scope>
    <source>
        <strain evidence="1 8">BIOML-A36</strain>
        <strain evidence="4 7">BIOML-A37</strain>
        <strain evidence="3 6">BIOML-A38</strain>
    </source>
</reference>
<gene>
    <name evidence="1" type="ORF">GAQ70_21640</name>
    <name evidence="2" type="ORF">GAQ70_21650</name>
    <name evidence="3" type="ORF">GAQ72_20350</name>
    <name evidence="4" type="ORF">GAQ75_22185</name>
    <name evidence="5" type="ORF">GAQ75_22195</name>
</gene>
<proteinExistence type="predicted"/>
<dbReference type="AlphaFoldDB" id="A0A6I0J3C9"/>
<dbReference type="EMBL" id="WCUP01000029">
    <property type="protein sequence ID" value="KAB4101220.1"/>
    <property type="molecule type" value="Genomic_DNA"/>
</dbReference>
<dbReference type="Gene3D" id="2.30.320.10">
    <property type="entry name" value="YwqG-like"/>
    <property type="match status" value="1"/>
</dbReference>
<evidence type="ECO:0000313" key="4">
    <source>
        <dbReference type="EMBL" id="KAB4120141.1"/>
    </source>
</evidence>
<dbReference type="EMBL" id="WCUP01000029">
    <property type="protein sequence ID" value="KAB4101222.1"/>
    <property type="molecule type" value="Genomic_DNA"/>
</dbReference>
<evidence type="ECO:0000313" key="8">
    <source>
        <dbReference type="Proteomes" id="UP000441711"/>
    </source>
</evidence>
<sequence>MNMKDKIQQLQQNSIALKIARKEKYKLCGTRFGGKPDVPSNFVWPYFEGKGLHDIVANRPLTFLAQFNCEDLSKYDTEHLLPEHGILSFFYETESQCWGFDPKDKGCARVFWFEDTSVLSPAEFPEDMEDDFKFPMVKIKMNEEVSYPSEDDFSNIFPSEGGLDDWDNVFEKATGKSIYDVNNGSRFLGWPDVIQDSMFVECDLVARGYYLGNGWRNVPKDIRKEAEETAYDKWRLLLQLDTVECGDFCLMFGDCGHIYFYITKEDLKAKRFDRVWLLSQCC</sequence>
<comment type="caution">
    <text evidence="3">The sequence shown here is derived from an EMBL/GenBank/DDBJ whole genome shotgun (WGS) entry which is preliminary data.</text>
</comment>
<dbReference type="PANTHER" id="PTHR36436">
    <property type="entry name" value="SLL5081 PROTEIN"/>
    <property type="match status" value="1"/>
</dbReference>
<protein>
    <submittedName>
        <fullName evidence="3">DUF1963 domain-containing protein</fullName>
    </submittedName>
</protein>
<dbReference type="PANTHER" id="PTHR36436:SF6">
    <property type="entry name" value="SLL5081 PROTEIN"/>
    <property type="match status" value="1"/>
</dbReference>
<evidence type="ECO:0000313" key="7">
    <source>
        <dbReference type="Proteomes" id="UP000438773"/>
    </source>
</evidence>
<dbReference type="Pfam" id="PF09234">
    <property type="entry name" value="DUF1963"/>
    <property type="match status" value="1"/>
</dbReference>
<dbReference type="Proteomes" id="UP000438773">
    <property type="component" value="Unassembled WGS sequence"/>
</dbReference>
<accession>A0A6I0J3C9</accession>
<evidence type="ECO:0000313" key="6">
    <source>
        <dbReference type="Proteomes" id="UP000434462"/>
    </source>
</evidence>
<organism evidence="3 6">
    <name type="scientific">Bacteroides uniformis</name>
    <dbReference type="NCBI Taxonomy" id="820"/>
    <lineage>
        <taxon>Bacteria</taxon>
        <taxon>Pseudomonadati</taxon>
        <taxon>Bacteroidota</taxon>
        <taxon>Bacteroidia</taxon>
        <taxon>Bacteroidales</taxon>
        <taxon>Bacteroidaceae</taxon>
        <taxon>Bacteroides</taxon>
    </lineage>
</organism>
<name>A0A6I0J3C9_BACUN</name>
<dbReference type="InterPro" id="IPR015315">
    <property type="entry name" value="DUF1963"/>
</dbReference>
<evidence type="ECO:0000313" key="1">
    <source>
        <dbReference type="EMBL" id="KAB4101220.1"/>
    </source>
</evidence>
<dbReference type="EMBL" id="WCUR01000151">
    <property type="protein sequence ID" value="KAB4108944.1"/>
    <property type="molecule type" value="Genomic_DNA"/>
</dbReference>
<dbReference type="SUPFAM" id="SSF103032">
    <property type="entry name" value="Hypothetical protein YwqG"/>
    <property type="match status" value="1"/>
</dbReference>
<evidence type="ECO:0000313" key="2">
    <source>
        <dbReference type="EMBL" id="KAB4101222.1"/>
    </source>
</evidence>
<dbReference type="Proteomes" id="UP000441711">
    <property type="component" value="Unassembled WGS sequence"/>
</dbReference>
<evidence type="ECO:0000313" key="5">
    <source>
        <dbReference type="EMBL" id="KAB4120143.1"/>
    </source>
</evidence>
<dbReference type="Proteomes" id="UP000434462">
    <property type="component" value="Unassembled WGS sequence"/>
</dbReference>
<evidence type="ECO:0000313" key="3">
    <source>
        <dbReference type="EMBL" id="KAB4108944.1"/>
    </source>
</evidence>
<dbReference type="EMBL" id="WCUQ01000022">
    <property type="protein sequence ID" value="KAB4120143.1"/>
    <property type="molecule type" value="Genomic_DNA"/>
</dbReference>
<dbReference type="EMBL" id="WCUQ01000022">
    <property type="protein sequence ID" value="KAB4120141.1"/>
    <property type="molecule type" value="Genomic_DNA"/>
</dbReference>